<proteinExistence type="predicted"/>
<protein>
    <submittedName>
        <fullName evidence="1">Uncharacterized protein</fullName>
    </submittedName>
</protein>
<sequence length="133" mass="14757">MKDGSKGVGFVVRDPNGELTWSCGYASSWHGVYPCHGALHAEEWVTLCIGRRICAPDYLNVTQLINNKQVCLAPEGSSAEEIRTLLQQLPSTVLSHPAKLILCLSYLATVNEMSHTGWNRVSHPRVLSHVERF</sequence>
<accession>A0A5E4GDN6</accession>
<dbReference type="AlphaFoldDB" id="A0A5E4GDN6"/>
<evidence type="ECO:0000313" key="2">
    <source>
        <dbReference type="Proteomes" id="UP000327085"/>
    </source>
</evidence>
<name>A0A5E4GDN6_PRUDU</name>
<dbReference type="Proteomes" id="UP000327085">
    <property type="component" value="Chromosome 3"/>
</dbReference>
<reference evidence="2" key="1">
    <citation type="journal article" date="2020" name="Plant J.">
        <title>Transposons played a major role in the diversification between the closely related almond and peach genomes: results from the almond genome sequence.</title>
        <authorList>
            <person name="Alioto T."/>
            <person name="Alexiou K.G."/>
            <person name="Bardil A."/>
            <person name="Barteri F."/>
            <person name="Castanera R."/>
            <person name="Cruz F."/>
            <person name="Dhingra A."/>
            <person name="Duval H."/>
            <person name="Fernandez I Marti A."/>
            <person name="Frias L."/>
            <person name="Galan B."/>
            <person name="Garcia J.L."/>
            <person name="Howad W."/>
            <person name="Gomez-Garrido J."/>
            <person name="Gut M."/>
            <person name="Julca I."/>
            <person name="Morata J."/>
            <person name="Puigdomenech P."/>
            <person name="Ribeca P."/>
            <person name="Rubio Cabetas M.J."/>
            <person name="Vlasova A."/>
            <person name="Wirthensohn M."/>
            <person name="Garcia-Mas J."/>
            <person name="Gabaldon T."/>
            <person name="Casacuberta J.M."/>
            <person name="Arus P."/>
        </authorList>
    </citation>
    <scope>NUCLEOTIDE SEQUENCE [LARGE SCALE GENOMIC DNA]</scope>
    <source>
        <strain evidence="2">cv. Texas</strain>
    </source>
</reference>
<gene>
    <name evidence="1" type="ORF">ALMOND_2B035691</name>
</gene>
<dbReference type="InParanoid" id="A0A5E4GDN6"/>
<evidence type="ECO:0000313" key="1">
    <source>
        <dbReference type="EMBL" id="VVA37741.1"/>
    </source>
</evidence>
<organism evidence="1 2">
    <name type="scientific">Prunus dulcis</name>
    <name type="common">Almond</name>
    <name type="synonym">Amygdalus dulcis</name>
    <dbReference type="NCBI Taxonomy" id="3755"/>
    <lineage>
        <taxon>Eukaryota</taxon>
        <taxon>Viridiplantae</taxon>
        <taxon>Streptophyta</taxon>
        <taxon>Embryophyta</taxon>
        <taxon>Tracheophyta</taxon>
        <taxon>Spermatophyta</taxon>
        <taxon>Magnoliopsida</taxon>
        <taxon>eudicotyledons</taxon>
        <taxon>Gunneridae</taxon>
        <taxon>Pentapetalae</taxon>
        <taxon>rosids</taxon>
        <taxon>fabids</taxon>
        <taxon>Rosales</taxon>
        <taxon>Rosaceae</taxon>
        <taxon>Amygdaloideae</taxon>
        <taxon>Amygdaleae</taxon>
        <taxon>Prunus</taxon>
    </lineage>
</organism>
<dbReference type="EMBL" id="CABIKO010000568">
    <property type="protein sequence ID" value="VVA37741.1"/>
    <property type="molecule type" value="Genomic_DNA"/>
</dbReference>
<dbReference type="Gramene" id="VVA37741">
    <property type="protein sequence ID" value="VVA37741"/>
    <property type="gene ID" value="Prudul26B035691"/>
</dbReference>